<dbReference type="AlphaFoldDB" id="A0A2G2WXY0"/>
<dbReference type="EMBL" id="MLFT02000004">
    <property type="protein sequence ID" value="PHT50075.1"/>
    <property type="molecule type" value="Genomic_DNA"/>
</dbReference>
<dbReference type="Proteomes" id="UP000224567">
    <property type="component" value="Unassembled WGS sequence"/>
</dbReference>
<gene>
    <name evidence="7" type="ORF">CQW23_09822</name>
</gene>
<dbReference type="PROSITE" id="PS50011">
    <property type="entry name" value="PROTEIN_KINASE_DOM"/>
    <property type="match status" value="1"/>
</dbReference>
<evidence type="ECO:0000256" key="4">
    <source>
        <dbReference type="ARBA" id="ARBA00022777"/>
    </source>
</evidence>
<dbReference type="InterPro" id="IPR050108">
    <property type="entry name" value="CDK"/>
</dbReference>
<accession>A0A2G2WXY0</accession>
<proteinExistence type="predicted"/>
<keyword evidence="2" id="KW-0808">Transferase</keyword>
<evidence type="ECO:0000256" key="1">
    <source>
        <dbReference type="ARBA" id="ARBA00022527"/>
    </source>
</evidence>
<dbReference type="STRING" id="33114.A0A2G2WXY0"/>
<dbReference type="Pfam" id="PF00069">
    <property type="entry name" value="Pkinase"/>
    <property type="match status" value="1"/>
</dbReference>
<dbReference type="GO" id="GO:0007346">
    <property type="term" value="P:regulation of mitotic cell cycle"/>
    <property type="evidence" value="ECO:0007669"/>
    <property type="project" value="TreeGrafter"/>
</dbReference>
<keyword evidence="8" id="KW-1185">Reference proteome</keyword>
<organism evidence="7 8">
    <name type="scientific">Capsicum baccatum</name>
    <name type="common">Peruvian pepper</name>
    <dbReference type="NCBI Taxonomy" id="33114"/>
    <lineage>
        <taxon>Eukaryota</taxon>
        <taxon>Viridiplantae</taxon>
        <taxon>Streptophyta</taxon>
        <taxon>Embryophyta</taxon>
        <taxon>Tracheophyta</taxon>
        <taxon>Spermatophyta</taxon>
        <taxon>Magnoliopsida</taxon>
        <taxon>eudicotyledons</taxon>
        <taxon>Gunneridae</taxon>
        <taxon>Pentapetalae</taxon>
        <taxon>asterids</taxon>
        <taxon>lamiids</taxon>
        <taxon>Solanales</taxon>
        <taxon>Solanaceae</taxon>
        <taxon>Solanoideae</taxon>
        <taxon>Capsiceae</taxon>
        <taxon>Capsicum</taxon>
    </lineage>
</organism>
<protein>
    <submittedName>
        <fullName evidence="7">Cyclin-dependent kinase G-2</fullName>
    </submittedName>
</protein>
<keyword evidence="3" id="KW-0547">Nucleotide-binding</keyword>
<evidence type="ECO:0000256" key="3">
    <source>
        <dbReference type="ARBA" id="ARBA00022741"/>
    </source>
</evidence>
<dbReference type="InterPro" id="IPR000719">
    <property type="entry name" value="Prot_kinase_dom"/>
</dbReference>
<evidence type="ECO:0000313" key="8">
    <source>
        <dbReference type="Proteomes" id="UP000224567"/>
    </source>
</evidence>
<dbReference type="SMART" id="SM00220">
    <property type="entry name" value="S_TKc"/>
    <property type="match status" value="1"/>
</dbReference>
<name>A0A2G2WXY0_CAPBA</name>
<dbReference type="SUPFAM" id="SSF56112">
    <property type="entry name" value="Protein kinase-like (PK-like)"/>
    <property type="match status" value="1"/>
</dbReference>
<feature type="domain" description="Protein kinase" evidence="6">
    <location>
        <begin position="1"/>
        <end position="219"/>
    </location>
</feature>
<dbReference type="Gene3D" id="1.10.510.10">
    <property type="entry name" value="Transferase(Phosphotransferase) domain 1"/>
    <property type="match status" value="1"/>
</dbReference>
<comment type="caution">
    <text evidence="7">The sequence shown here is derived from an EMBL/GenBank/DDBJ whole genome shotgun (WGS) entry which is preliminary data.</text>
</comment>
<evidence type="ECO:0000259" key="6">
    <source>
        <dbReference type="PROSITE" id="PS50011"/>
    </source>
</evidence>
<sequence>MRLCDLYENDSIFDKFECCLSGDGLRVATGSYSNQFRVFGYAAGSTDATTLEANKYPRIQVQTPSRPSGFLANSITRVVRKGSESLGVDASGNLAPELLLGAEQYSIVIDMWSLGCIMAEMLSKEPLFNGKTEVDQIDKIFRILGTTNKTIWEGFSELPGVKVSFVKYPYNNLRKKFQNAISFMGLPVLSKAGLDLLNKLLTYDPKKRITVAALNHEWFFEVPLPQSKEFMPTFPAQHAQDKHVRRLMKSPDPCEEQ</sequence>
<evidence type="ECO:0000313" key="7">
    <source>
        <dbReference type="EMBL" id="PHT50075.1"/>
    </source>
</evidence>
<dbReference type="GO" id="GO:0005634">
    <property type="term" value="C:nucleus"/>
    <property type="evidence" value="ECO:0007669"/>
    <property type="project" value="TreeGrafter"/>
</dbReference>
<dbReference type="PANTHER" id="PTHR24056">
    <property type="entry name" value="CELL DIVISION PROTEIN KINASE"/>
    <property type="match status" value="1"/>
</dbReference>
<evidence type="ECO:0000256" key="2">
    <source>
        <dbReference type="ARBA" id="ARBA00022679"/>
    </source>
</evidence>
<keyword evidence="5" id="KW-0067">ATP-binding</keyword>
<evidence type="ECO:0000256" key="5">
    <source>
        <dbReference type="ARBA" id="ARBA00022840"/>
    </source>
</evidence>
<dbReference type="OrthoDB" id="648396at2759"/>
<dbReference type="InterPro" id="IPR011009">
    <property type="entry name" value="Kinase-like_dom_sf"/>
</dbReference>
<keyword evidence="4 7" id="KW-0418">Kinase</keyword>
<dbReference type="GO" id="GO:0004674">
    <property type="term" value="F:protein serine/threonine kinase activity"/>
    <property type="evidence" value="ECO:0007669"/>
    <property type="project" value="UniProtKB-KW"/>
</dbReference>
<reference evidence="7 8" key="1">
    <citation type="journal article" date="2017" name="Genome Biol.">
        <title>New reference genome sequences of hot pepper reveal the massive evolution of plant disease-resistance genes by retroduplication.</title>
        <authorList>
            <person name="Kim S."/>
            <person name="Park J."/>
            <person name="Yeom S.I."/>
            <person name="Kim Y.M."/>
            <person name="Seo E."/>
            <person name="Kim K.T."/>
            <person name="Kim M.S."/>
            <person name="Lee J.M."/>
            <person name="Cheong K."/>
            <person name="Shin H.S."/>
            <person name="Kim S.B."/>
            <person name="Han K."/>
            <person name="Lee J."/>
            <person name="Park M."/>
            <person name="Lee H.A."/>
            <person name="Lee H.Y."/>
            <person name="Lee Y."/>
            <person name="Oh S."/>
            <person name="Lee J.H."/>
            <person name="Choi E."/>
            <person name="Choi E."/>
            <person name="Lee S.E."/>
            <person name="Jeon J."/>
            <person name="Kim H."/>
            <person name="Choi G."/>
            <person name="Song H."/>
            <person name="Lee J."/>
            <person name="Lee S.C."/>
            <person name="Kwon J.K."/>
            <person name="Lee H.Y."/>
            <person name="Koo N."/>
            <person name="Hong Y."/>
            <person name="Kim R.W."/>
            <person name="Kang W.H."/>
            <person name="Huh J.H."/>
            <person name="Kang B.C."/>
            <person name="Yang T.J."/>
            <person name="Lee Y.H."/>
            <person name="Bennetzen J.L."/>
            <person name="Choi D."/>
        </authorList>
    </citation>
    <scope>NUCLEOTIDE SEQUENCE [LARGE SCALE GENOMIC DNA]</scope>
    <source>
        <strain evidence="8">cv. PBC81</strain>
    </source>
</reference>
<dbReference type="GO" id="GO:0005524">
    <property type="term" value="F:ATP binding"/>
    <property type="evidence" value="ECO:0007669"/>
    <property type="project" value="UniProtKB-KW"/>
</dbReference>
<dbReference type="PANTHER" id="PTHR24056:SF107">
    <property type="entry name" value="CYCLIN-DEPENDENT KINASE 11A-RELATED"/>
    <property type="match status" value="1"/>
</dbReference>
<reference evidence="8" key="2">
    <citation type="journal article" date="2017" name="J. Anim. Genet.">
        <title>Multiple reference genome sequences of hot pepper reveal the massive evolution of plant disease resistance genes by retroduplication.</title>
        <authorList>
            <person name="Kim S."/>
            <person name="Park J."/>
            <person name="Yeom S.-I."/>
            <person name="Kim Y.-M."/>
            <person name="Seo E."/>
            <person name="Kim K.-T."/>
            <person name="Kim M.-S."/>
            <person name="Lee J.M."/>
            <person name="Cheong K."/>
            <person name="Shin H.-S."/>
            <person name="Kim S.-B."/>
            <person name="Han K."/>
            <person name="Lee J."/>
            <person name="Park M."/>
            <person name="Lee H.-A."/>
            <person name="Lee H.-Y."/>
            <person name="Lee Y."/>
            <person name="Oh S."/>
            <person name="Lee J.H."/>
            <person name="Choi E."/>
            <person name="Choi E."/>
            <person name="Lee S.E."/>
            <person name="Jeon J."/>
            <person name="Kim H."/>
            <person name="Choi G."/>
            <person name="Song H."/>
            <person name="Lee J."/>
            <person name="Lee S.-C."/>
            <person name="Kwon J.-K."/>
            <person name="Lee H.-Y."/>
            <person name="Koo N."/>
            <person name="Hong Y."/>
            <person name="Kim R.W."/>
            <person name="Kang W.-H."/>
            <person name="Huh J.H."/>
            <person name="Kang B.-C."/>
            <person name="Yang T.-J."/>
            <person name="Lee Y.-H."/>
            <person name="Bennetzen J.L."/>
            <person name="Choi D."/>
        </authorList>
    </citation>
    <scope>NUCLEOTIDE SEQUENCE [LARGE SCALE GENOMIC DNA]</scope>
    <source>
        <strain evidence="8">cv. PBC81</strain>
    </source>
</reference>
<keyword evidence="1" id="KW-0723">Serine/threonine-protein kinase</keyword>